<dbReference type="AlphaFoldDB" id="A0A699GJN0"/>
<accession>A0A699GJN0</accession>
<name>A0A699GJN0_TANCI</name>
<sequence>MDNVNPPLTLKPPVLPTALRVKVVQELDKLQAILAYIDSPLENVKHFLNGFVNPPNEINMDDLKSGDESIDTPLVSLFVDSNDDSNDGEVLNELEEYGNAGKLSLGWLLEEIHVTWANLEKKRTRLQLCTNLLKKMRTAAGDGITFIREDVRAYKGRRQNFSDGVRIQPT</sequence>
<comment type="caution">
    <text evidence="1">The sequence shown here is derived from an EMBL/GenBank/DDBJ whole genome shotgun (WGS) entry which is preliminary data.</text>
</comment>
<evidence type="ECO:0000313" key="1">
    <source>
        <dbReference type="EMBL" id="GEU30009.1"/>
    </source>
</evidence>
<dbReference type="EMBL" id="BKCJ010000119">
    <property type="protein sequence ID" value="GEU30009.1"/>
    <property type="molecule type" value="Genomic_DNA"/>
</dbReference>
<proteinExistence type="predicted"/>
<gene>
    <name evidence="1" type="ORF">Tci_001987</name>
</gene>
<protein>
    <submittedName>
        <fullName evidence="1">Uncharacterized protein</fullName>
    </submittedName>
</protein>
<reference evidence="1" key="1">
    <citation type="journal article" date="2019" name="Sci. Rep.">
        <title>Draft genome of Tanacetum cinerariifolium, the natural source of mosquito coil.</title>
        <authorList>
            <person name="Yamashiro T."/>
            <person name="Shiraishi A."/>
            <person name="Satake H."/>
            <person name="Nakayama K."/>
        </authorList>
    </citation>
    <scope>NUCLEOTIDE SEQUENCE</scope>
</reference>
<organism evidence="1">
    <name type="scientific">Tanacetum cinerariifolium</name>
    <name type="common">Dalmatian daisy</name>
    <name type="synonym">Chrysanthemum cinerariifolium</name>
    <dbReference type="NCBI Taxonomy" id="118510"/>
    <lineage>
        <taxon>Eukaryota</taxon>
        <taxon>Viridiplantae</taxon>
        <taxon>Streptophyta</taxon>
        <taxon>Embryophyta</taxon>
        <taxon>Tracheophyta</taxon>
        <taxon>Spermatophyta</taxon>
        <taxon>Magnoliopsida</taxon>
        <taxon>eudicotyledons</taxon>
        <taxon>Gunneridae</taxon>
        <taxon>Pentapetalae</taxon>
        <taxon>asterids</taxon>
        <taxon>campanulids</taxon>
        <taxon>Asterales</taxon>
        <taxon>Asteraceae</taxon>
        <taxon>Asteroideae</taxon>
        <taxon>Anthemideae</taxon>
        <taxon>Anthemidinae</taxon>
        <taxon>Tanacetum</taxon>
    </lineage>
</organism>